<dbReference type="PANTHER" id="PTHR30576:SF8">
    <property type="entry name" value="UNDECAPRENYL-PHOSPHATE GALACTOSE PHOSPHOTRANSFERASE"/>
    <property type="match status" value="1"/>
</dbReference>
<proteinExistence type="inferred from homology"/>
<dbReference type="RefSeq" id="WP_074716767.1">
    <property type="nucleotide sequence ID" value="NZ_FNWV01000006.1"/>
</dbReference>
<accession>A0A1H6JQV8</accession>
<feature type="domain" description="Bacterial sugar transferase" evidence="3">
    <location>
        <begin position="54"/>
        <end position="236"/>
    </location>
</feature>
<comment type="similarity">
    <text evidence="1">Belongs to the bacterial sugar transferase family.</text>
</comment>
<keyword evidence="2" id="KW-0472">Membrane</keyword>
<evidence type="ECO:0000259" key="3">
    <source>
        <dbReference type="Pfam" id="PF02397"/>
    </source>
</evidence>
<keyword evidence="2" id="KW-1133">Transmembrane helix</keyword>
<evidence type="ECO:0000313" key="5">
    <source>
        <dbReference type="Proteomes" id="UP000183190"/>
    </source>
</evidence>
<dbReference type="InterPro" id="IPR003362">
    <property type="entry name" value="Bact_transf"/>
</dbReference>
<reference evidence="4 5" key="1">
    <citation type="submission" date="2016-10" db="EMBL/GenBank/DDBJ databases">
        <authorList>
            <person name="de Groot N.N."/>
        </authorList>
    </citation>
    <scope>NUCLEOTIDE SEQUENCE [LARGE SCALE GENOMIC DNA]</scope>
    <source>
        <strain evidence="4 5">YAD2003</strain>
    </source>
</reference>
<organism evidence="4 5">
    <name type="scientific">Ruminococcus flavefaciens</name>
    <dbReference type="NCBI Taxonomy" id="1265"/>
    <lineage>
        <taxon>Bacteria</taxon>
        <taxon>Bacillati</taxon>
        <taxon>Bacillota</taxon>
        <taxon>Clostridia</taxon>
        <taxon>Eubacteriales</taxon>
        <taxon>Oscillospiraceae</taxon>
        <taxon>Ruminococcus</taxon>
    </lineage>
</organism>
<evidence type="ECO:0000313" key="4">
    <source>
        <dbReference type="EMBL" id="SEH64531.1"/>
    </source>
</evidence>
<protein>
    <submittedName>
        <fullName evidence="4">Sugar transferase involved in LPS biosynthesis (Colanic, teichoic acid)</fullName>
    </submittedName>
</protein>
<dbReference type="GO" id="GO:0016780">
    <property type="term" value="F:phosphotransferase activity, for other substituted phosphate groups"/>
    <property type="evidence" value="ECO:0007669"/>
    <property type="project" value="TreeGrafter"/>
</dbReference>
<keyword evidence="2" id="KW-0812">Transmembrane</keyword>
<name>A0A1H6JQV8_RUMFL</name>
<dbReference type="PANTHER" id="PTHR30576">
    <property type="entry name" value="COLANIC BIOSYNTHESIS UDP-GLUCOSE LIPID CARRIER TRANSFERASE"/>
    <property type="match status" value="1"/>
</dbReference>
<dbReference type="AlphaFoldDB" id="A0A1H6JQV8"/>
<dbReference type="OrthoDB" id="9808602at2"/>
<sequence>MKVLKVLIKVIEVIIALASFAAAIAFIGERIDEIKYKGARFFRKPTGIYERFIKRPLDCFLSCGAAIVLSPVLLYLIIAGAINMKGNPFFTQDRPGRIDPITGKERIFKLIKFRSMTNEKDENGNLLPDEKRLKLYGKKLRASSLDELGELFNIIKGDMAVVGPRPQLVRDMVFMTDEQRKRHMVRQGLTGLAQCNGRNGLAWDDKLQYDIDYIENGITFIGDVKIIYKTVEKVFKKEGITMDNMATAADYGDYLLSEGRVSESEYAQKQQEAKEYVMG</sequence>
<dbReference type="EMBL" id="FNWV01000006">
    <property type="protein sequence ID" value="SEH64531.1"/>
    <property type="molecule type" value="Genomic_DNA"/>
</dbReference>
<keyword evidence="4" id="KW-0808">Transferase</keyword>
<feature type="transmembrane region" description="Helical" evidence="2">
    <location>
        <begin position="59"/>
        <end position="82"/>
    </location>
</feature>
<evidence type="ECO:0000256" key="2">
    <source>
        <dbReference type="SAM" id="Phobius"/>
    </source>
</evidence>
<gene>
    <name evidence="4" type="ORF">SAMN02910265_01897</name>
</gene>
<feature type="transmembrane region" description="Helical" evidence="2">
    <location>
        <begin position="6"/>
        <end position="27"/>
    </location>
</feature>
<dbReference type="Pfam" id="PF02397">
    <property type="entry name" value="Bac_transf"/>
    <property type="match status" value="1"/>
</dbReference>
<evidence type="ECO:0000256" key="1">
    <source>
        <dbReference type="ARBA" id="ARBA00006464"/>
    </source>
</evidence>
<dbReference type="Proteomes" id="UP000183190">
    <property type="component" value="Unassembled WGS sequence"/>
</dbReference>